<evidence type="ECO:0000313" key="2">
    <source>
        <dbReference type="Proteomes" id="UP000766336"/>
    </source>
</evidence>
<dbReference type="RefSeq" id="WP_213671014.1">
    <property type="nucleotide sequence ID" value="NZ_JAHCDA010000003.1"/>
</dbReference>
<protein>
    <submittedName>
        <fullName evidence="1">Uncharacterized protein</fullName>
    </submittedName>
</protein>
<organism evidence="1 2">
    <name type="scientific">Roseococcus pinisoli</name>
    <dbReference type="NCBI Taxonomy" id="2835040"/>
    <lineage>
        <taxon>Bacteria</taxon>
        <taxon>Pseudomonadati</taxon>
        <taxon>Pseudomonadota</taxon>
        <taxon>Alphaproteobacteria</taxon>
        <taxon>Acetobacterales</taxon>
        <taxon>Roseomonadaceae</taxon>
        <taxon>Roseococcus</taxon>
    </lineage>
</organism>
<accession>A0ABS5QG64</accession>
<comment type="caution">
    <text evidence="1">The sequence shown here is derived from an EMBL/GenBank/DDBJ whole genome shotgun (WGS) entry which is preliminary data.</text>
</comment>
<proteinExistence type="predicted"/>
<reference evidence="1 2" key="1">
    <citation type="submission" date="2021-05" db="EMBL/GenBank/DDBJ databases">
        <title>Roseococcus sp. XZZS9, whole genome shotgun sequencing project.</title>
        <authorList>
            <person name="Zhao G."/>
            <person name="Shen L."/>
        </authorList>
    </citation>
    <scope>NUCLEOTIDE SEQUENCE [LARGE SCALE GENOMIC DNA]</scope>
    <source>
        <strain evidence="1 2">XZZS9</strain>
    </source>
</reference>
<dbReference type="EMBL" id="JAHCDA010000003">
    <property type="protein sequence ID" value="MBS7812306.1"/>
    <property type="molecule type" value="Genomic_DNA"/>
</dbReference>
<name>A0ABS5QG64_9PROT</name>
<sequence>MNETAVLNAAPIDTVQKAWVDAFVDRFVELATGKVEPPITEDELRLFARIAGNGSYDVFKNDPPDECAQGEWEEWLEASR</sequence>
<evidence type="ECO:0000313" key="1">
    <source>
        <dbReference type="EMBL" id="MBS7812306.1"/>
    </source>
</evidence>
<gene>
    <name evidence="1" type="ORF">KHU32_15255</name>
</gene>
<dbReference type="Proteomes" id="UP000766336">
    <property type="component" value="Unassembled WGS sequence"/>
</dbReference>
<keyword evidence="2" id="KW-1185">Reference proteome</keyword>